<name>A0A4U1CVE5_9SPHI</name>
<organism evidence="7 8">
    <name type="scientific">Pedobacter polaris</name>
    <dbReference type="NCBI Taxonomy" id="2571273"/>
    <lineage>
        <taxon>Bacteria</taxon>
        <taxon>Pseudomonadati</taxon>
        <taxon>Bacteroidota</taxon>
        <taxon>Sphingobacteriia</taxon>
        <taxon>Sphingobacteriales</taxon>
        <taxon>Sphingobacteriaceae</taxon>
        <taxon>Pedobacter</taxon>
    </lineage>
</organism>
<dbReference type="Gene3D" id="2.70.98.10">
    <property type="match status" value="1"/>
</dbReference>
<dbReference type="RefSeq" id="WP_136839456.1">
    <property type="nucleotide sequence ID" value="NZ_SWBR01000002.1"/>
</dbReference>
<keyword evidence="4" id="KW-0732">Signal</keyword>
<dbReference type="Pfam" id="PF07971">
    <property type="entry name" value="Glyco_hydro_92"/>
    <property type="match status" value="1"/>
</dbReference>
<dbReference type="SUPFAM" id="SSF48208">
    <property type="entry name" value="Six-hairpin glycosidases"/>
    <property type="match status" value="1"/>
</dbReference>
<comment type="subunit">
    <text evidence="2">Monomer.</text>
</comment>
<protein>
    <submittedName>
        <fullName evidence="7">Glycoside hydrolase family 92 protein</fullName>
    </submittedName>
</protein>
<evidence type="ECO:0000259" key="6">
    <source>
        <dbReference type="Pfam" id="PF17678"/>
    </source>
</evidence>
<evidence type="ECO:0000259" key="5">
    <source>
        <dbReference type="Pfam" id="PF07971"/>
    </source>
</evidence>
<dbReference type="Pfam" id="PF17678">
    <property type="entry name" value="Glyco_hydro_92N"/>
    <property type="match status" value="1"/>
</dbReference>
<dbReference type="EMBL" id="SWBR01000002">
    <property type="protein sequence ID" value="TKC09878.1"/>
    <property type="molecule type" value="Genomic_DNA"/>
</dbReference>
<dbReference type="GO" id="GO:0030246">
    <property type="term" value="F:carbohydrate binding"/>
    <property type="evidence" value="ECO:0007669"/>
    <property type="project" value="InterPro"/>
</dbReference>
<feature type="domain" description="Glycosyl hydrolase family 92" evidence="5">
    <location>
        <begin position="280"/>
        <end position="739"/>
    </location>
</feature>
<dbReference type="Proteomes" id="UP000309488">
    <property type="component" value="Unassembled WGS sequence"/>
</dbReference>
<dbReference type="InterPro" id="IPR012939">
    <property type="entry name" value="Glyco_hydro_92"/>
</dbReference>
<gene>
    <name evidence="7" type="ORF">FA048_06595</name>
</gene>
<dbReference type="InterPro" id="IPR041371">
    <property type="entry name" value="GH92_N"/>
</dbReference>
<keyword evidence="7" id="KW-0378">Hydrolase</keyword>
<keyword evidence="8" id="KW-1185">Reference proteome</keyword>
<dbReference type="InterPro" id="IPR005887">
    <property type="entry name" value="GH92_a_mannosidase_put"/>
</dbReference>
<feature type="domain" description="Glycosyl hydrolase family 92 N-terminal" evidence="6">
    <location>
        <begin position="33"/>
        <end position="274"/>
    </location>
</feature>
<evidence type="ECO:0000313" key="7">
    <source>
        <dbReference type="EMBL" id="TKC09878.1"/>
    </source>
</evidence>
<dbReference type="NCBIfam" id="TIGR01180">
    <property type="entry name" value="aman2_put"/>
    <property type="match status" value="1"/>
</dbReference>
<proteinExistence type="predicted"/>
<sequence length="741" mass="82788">MTSKFKCILTVVLLVFASVSVSKAQQTKGYGKYVNTFIGTAPLNDPKILGYELPKGWRSWAGLTFPGSSMPNAMVQLSPITEYGSGAGYEYEDDIIYGFAHTNKGHWNLCNIPIMPIWEGGIEAAKAAIENSNNTIEGKGRNPKEFGSKFSHKMENAAPGFYQVYLENYKVKVSLTSTLRSGFHRYEFAHNTGRQIIFDLGRANNRISNWEIEQVGKNVLKGSQLPGERVYFYAILNTDIVSLEKTGEDKAGGYARVKLSATNKGAVEVKIGLSYVSTENARENLEQEIGHKTFELVRQEATQTWDEILSKIELKGGTEKQKQLLYSSLYRSLLWPALRSDINGEYIDAKRNRTKSTDFNYYTEPSLWDTYRNKDVLLGLISPKVALDVIKSMKDVGDKTGFIPTFFHGDHGASSIAGAYLRGIDNFDVKGTYAILLRNANVSPGARPHLAEYITKGFISDPDIRNPEVETKAKAGVSKTLEYAYDDYSLAQMAIKLGDTANYKILMARSKNYKNMFDPATRFMRGKLENGEWIKPFDPQYPYYEYMYREANAWQVSFFAPHDMKGLIELYGGPAGFESKLDSLFTLPWNPKHIARNVETFIGQYCHGNQPDHEAPFAYTFIGKPEKTQKVLDNILNNLYGIGDKGLALSGMDDAGEMSAWYVLTALGLYTFSATDPEYLVTAPLFEEVKWSTSSGKTLTIKKPGGGRGITAIKVDGKLINGYFISHDLFKNGGTIEVVTK</sequence>
<dbReference type="PANTHER" id="PTHR12143">
    <property type="entry name" value="PEPTIDE N-GLYCANASE PNGASE -RELATED"/>
    <property type="match status" value="1"/>
</dbReference>
<dbReference type="GO" id="GO:0000224">
    <property type="term" value="F:peptide-N4-(N-acetyl-beta-glucosaminyl)asparagine amidase activity"/>
    <property type="evidence" value="ECO:0007669"/>
    <property type="project" value="TreeGrafter"/>
</dbReference>
<dbReference type="GO" id="GO:0005975">
    <property type="term" value="P:carbohydrate metabolic process"/>
    <property type="evidence" value="ECO:0007669"/>
    <property type="project" value="InterPro"/>
</dbReference>
<dbReference type="InterPro" id="IPR050883">
    <property type="entry name" value="PNGase"/>
</dbReference>
<dbReference type="GO" id="GO:0005829">
    <property type="term" value="C:cytosol"/>
    <property type="evidence" value="ECO:0007669"/>
    <property type="project" value="TreeGrafter"/>
</dbReference>
<evidence type="ECO:0000256" key="4">
    <source>
        <dbReference type="SAM" id="SignalP"/>
    </source>
</evidence>
<reference evidence="7 8" key="1">
    <citation type="submission" date="2019-04" db="EMBL/GenBank/DDBJ databases">
        <title>Pedobacter sp. RP-3-22 sp. nov., isolated from Arctic soil.</title>
        <authorList>
            <person name="Dahal R.H."/>
            <person name="Kim D.-U."/>
        </authorList>
    </citation>
    <scope>NUCLEOTIDE SEQUENCE [LARGE SCALE GENOMIC DNA]</scope>
    <source>
        <strain evidence="7 8">RP-3-22</strain>
    </source>
</reference>
<evidence type="ECO:0000313" key="8">
    <source>
        <dbReference type="Proteomes" id="UP000309488"/>
    </source>
</evidence>
<evidence type="ECO:0000256" key="3">
    <source>
        <dbReference type="ARBA" id="ARBA00022837"/>
    </source>
</evidence>
<comment type="caution">
    <text evidence="7">The sequence shown here is derived from an EMBL/GenBank/DDBJ whole genome shotgun (WGS) entry which is preliminary data.</text>
</comment>
<dbReference type="AlphaFoldDB" id="A0A4U1CVE5"/>
<dbReference type="OrthoDB" id="9758101at2"/>
<dbReference type="Gene3D" id="1.20.1610.10">
    <property type="entry name" value="alpha-1,2-mannosidases domains"/>
    <property type="match status" value="1"/>
</dbReference>
<dbReference type="PANTHER" id="PTHR12143:SF43">
    <property type="entry name" value="PUTATIVE-RELATED"/>
    <property type="match status" value="1"/>
</dbReference>
<dbReference type="Gene3D" id="1.20.1050.60">
    <property type="entry name" value="alpha-1,2-mannosidase"/>
    <property type="match status" value="1"/>
</dbReference>
<accession>A0A4U1CVE5</accession>
<keyword evidence="3" id="KW-0106">Calcium</keyword>
<dbReference type="Gene3D" id="3.30.2080.10">
    <property type="entry name" value="GH92 mannosidase domain"/>
    <property type="match status" value="1"/>
</dbReference>
<dbReference type="InterPro" id="IPR008928">
    <property type="entry name" value="6-hairpin_glycosidase_sf"/>
</dbReference>
<feature type="chain" id="PRO_5020868772" evidence="4">
    <location>
        <begin position="25"/>
        <end position="741"/>
    </location>
</feature>
<dbReference type="GO" id="GO:0006516">
    <property type="term" value="P:glycoprotein catabolic process"/>
    <property type="evidence" value="ECO:0007669"/>
    <property type="project" value="TreeGrafter"/>
</dbReference>
<comment type="cofactor">
    <cofactor evidence="1">
        <name>Ca(2+)</name>
        <dbReference type="ChEBI" id="CHEBI:29108"/>
    </cofactor>
</comment>
<dbReference type="InterPro" id="IPR014718">
    <property type="entry name" value="GH-type_carb-bd"/>
</dbReference>
<feature type="signal peptide" evidence="4">
    <location>
        <begin position="1"/>
        <end position="24"/>
    </location>
</feature>
<evidence type="ECO:0000256" key="1">
    <source>
        <dbReference type="ARBA" id="ARBA00001913"/>
    </source>
</evidence>
<evidence type="ECO:0000256" key="2">
    <source>
        <dbReference type="ARBA" id="ARBA00011245"/>
    </source>
</evidence>